<feature type="compositionally biased region" description="Basic and acidic residues" evidence="6">
    <location>
        <begin position="803"/>
        <end position="812"/>
    </location>
</feature>
<evidence type="ECO:0000256" key="4">
    <source>
        <dbReference type="ARBA" id="ARBA00023136"/>
    </source>
</evidence>
<proteinExistence type="predicted"/>
<dbReference type="STRING" id="178035.A0A154NVP3"/>
<reference evidence="10 11" key="1">
    <citation type="submission" date="2015-07" db="EMBL/GenBank/DDBJ databases">
        <title>The genome of Dufourea novaeangliae.</title>
        <authorList>
            <person name="Pan H."/>
            <person name="Kapheim K."/>
        </authorList>
    </citation>
    <scope>NUCLEOTIDE SEQUENCE [LARGE SCALE GENOMIC DNA]</scope>
    <source>
        <strain evidence="10">0120121106</strain>
        <tissue evidence="10">Whole body</tissue>
    </source>
</reference>
<feature type="transmembrane region" description="Helical" evidence="7">
    <location>
        <begin position="640"/>
        <end position="660"/>
    </location>
</feature>
<feature type="domain" description="G-protein coupled receptors family 3 profile" evidence="9">
    <location>
        <begin position="578"/>
        <end position="669"/>
    </location>
</feature>
<evidence type="ECO:0000256" key="7">
    <source>
        <dbReference type="SAM" id="Phobius"/>
    </source>
</evidence>
<feature type="transmembrane region" description="Helical" evidence="7">
    <location>
        <begin position="577"/>
        <end position="601"/>
    </location>
</feature>
<feature type="signal peptide" evidence="8">
    <location>
        <begin position="1"/>
        <end position="18"/>
    </location>
</feature>
<feature type="region of interest" description="Disordered" evidence="6">
    <location>
        <begin position="791"/>
        <end position="863"/>
    </location>
</feature>
<dbReference type="GO" id="GO:0005118">
    <property type="term" value="F:sevenless binding"/>
    <property type="evidence" value="ECO:0007669"/>
    <property type="project" value="InterPro"/>
</dbReference>
<evidence type="ECO:0000256" key="2">
    <source>
        <dbReference type="ARBA" id="ARBA00022692"/>
    </source>
</evidence>
<dbReference type="OrthoDB" id="9880600at2759"/>
<dbReference type="AlphaFoldDB" id="A0A154NVP3"/>
<keyword evidence="8" id="KW-0732">Signal</keyword>
<protein>
    <submittedName>
        <fullName evidence="10">Protein bride of sevenless</fullName>
    </submittedName>
</protein>
<dbReference type="EMBL" id="KQ434766">
    <property type="protein sequence ID" value="KZC03736.1"/>
    <property type="molecule type" value="Genomic_DNA"/>
</dbReference>
<feature type="transmembrane region" description="Helical" evidence="7">
    <location>
        <begin position="613"/>
        <end position="634"/>
    </location>
</feature>
<keyword evidence="3 7" id="KW-1133">Transmembrane helix</keyword>
<feature type="chain" id="PRO_5007599063" evidence="8">
    <location>
        <begin position="19"/>
        <end position="863"/>
    </location>
</feature>
<dbReference type="InterPro" id="IPR050726">
    <property type="entry name" value="mGluR"/>
</dbReference>
<gene>
    <name evidence="10" type="ORF">WN55_11198</name>
</gene>
<dbReference type="GO" id="GO:0004930">
    <property type="term" value="F:G protein-coupled receptor activity"/>
    <property type="evidence" value="ECO:0007669"/>
    <property type="project" value="InterPro"/>
</dbReference>
<feature type="transmembrane region" description="Helical" evidence="7">
    <location>
        <begin position="469"/>
        <end position="487"/>
    </location>
</feature>
<comment type="subcellular location">
    <subcellularLocation>
        <location evidence="1">Membrane</location>
        <topology evidence="1">Multi-pass membrane protein</topology>
    </subcellularLocation>
</comment>
<feature type="transmembrane region" description="Helical" evidence="7">
    <location>
        <begin position="541"/>
        <end position="565"/>
    </location>
</feature>
<evidence type="ECO:0000256" key="1">
    <source>
        <dbReference type="ARBA" id="ARBA00004141"/>
    </source>
</evidence>
<dbReference type="Proteomes" id="UP000076502">
    <property type="component" value="Unassembled WGS sequence"/>
</dbReference>
<keyword evidence="4 7" id="KW-0472">Membrane</keyword>
<keyword evidence="11" id="KW-1185">Reference proteome</keyword>
<dbReference type="InterPro" id="IPR017978">
    <property type="entry name" value="GPCR_3_C"/>
</dbReference>
<dbReference type="CDD" id="cd15042">
    <property type="entry name" value="7tmC_Boss"/>
    <property type="match status" value="1"/>
</dbReference>
<dbReference type="OMA" id="GKCFFGT"/>
<keyword evidence="2 7" id="KW-0812">Transmembrane</keyword>
<dbReference type="PRINTS" id="PR01223">
    <property type="entry name" value="BRIDEOF7LESS"/>
</dbReference>
<evidence type="ECO:0000313" key="11">
    <source>
        <dbReference type="Proteomes" id="UP000076502"/>
    </source>
</evidence>
<organism evidence="10 11">
    <name type="scientific">Dufourea novaeangliae</name>
    <name type="common">Sweat bee</name>
    <dbReference type="NCBI Taxonomy" id="178035"/>
    <lineage>
        <taxon>Eukaryota</taxon>
        <taxon>Metazoa</taxon>
        <taxon>Ecdysozoa</taxon>
        <taxon>Arthropoda</taxon>
        <taxon>Hexapoda</taxon>
        <taxon>Insecta</taxon>
        <taxon>Pterygota</taxon>
        <taxon>Neoptera</taxon>
        <taxon>Endopterygota</taxon>
        <taxon>Hymenoptera</taxon>
        <taxon>Apocrita</taxon>
        <taxon>Aculeata</taxon>
        <taxon>Apoidea</taxon>
        <taxon>Anthophila</taxon>
        <taxon>Halictidae</taxon>
        <taxon>Rophitinae</taxon>
        <taxon>Dufourea</taxon>
    </lineage>
</organism>
<dbReference type="GO" id="GO:0007601">
    <property type="term" value="P:visual perception"/>
    <property type="evidence" value="ECO:0007669"/>
    <property type="project" value="InterPro"/>
</dbReference>
<feature type="transmembrane region" description="Helical" evidence="7">
    <location>
        <begin position="507"/>
        <end position="529"/>
    </location>
</feature>
<sequence>MMVAKLLLYLNVLWLTMALEDQDVCPKNRSLFEIPGDAVLSLFLDINHGPYCNITSTKGLQEASTAFYVVHALNKYEFVPELSIGIKVYDTCRDEMTVYKQALQAAVDTDCVDNYDLGILLDSGYAAILEPFRNYSVLPITTYKEQNLTRPLINLMVHYLTTRFETIDLLLVDSDFPLNLFLDTTKEAGLCVKRYSSNVELDENDTEAVVAVIGGRNEIRQWIEKGEKLQGPKKTWIVLPIGGSNVDDLIPSGSYVIRTPSFDSNLLQEISSTDDFLEAAGETVIHSSHLLGVGKAIVEVAQVLQDLQKRNCPRAMEQQQCVMPRFNPNSGHEIRNNNEVYHALRILPKLHSIKYIAAMKSQQELVDIATYRVEPSNVKFRVIPESRVPKMPKLCLKKYAKNCESCLNFKKRFGPRGVTKDTLDRGLLKSGSWIPIFLTVVVCGTFACGVIAAFIIYRFLVEDVLDGNPALTIVLILADVFTLLTVLPFCMNDGHVGAEALNARKILVVTLAFGVDFSVMLSRAFFLVFSKGGVFTAHINGYLQGLMVFFMFGVQIAISIMYFVLGGEDSAVIVRSLVFIGLLGYDIFLLVTLFVVCFFIAQLPRNYREGKCFFGTSIGLLITWAIWLTCFILVEPECRDMVVCFGIIGTAYLIIIGVLIPRTYYMVTHLARGKEFSQRFGSMDLTADPRINTITRQSRPFYDYVHTGVGSTTNLHVASSAYPNYYGSSSPNQKYLSHCRSPDSRRNPGYNNYGFHTEMREVNNSYTIPQVCIENADSRTNTVERSTVNSAYARPKCHRKRRSKDEKSRIETDVYAEGNLAGANPRNHDEIYPIRSSSPRMAQMEATIREEDEEDEPTRITRF</sequence>
<dbReference type="PANTHER" id="PTHR24060">
    <property type="entry name" value="METABOTROPIC GLUTAMATE RECEPTOR"/>
    <property type="match status" value="1"/>
</dbReference>
<evidence type="ECO:0000256" key="8">
    <source>
        <dbReference type="SAM" id="SignalP"/>
    </source>
</evidence>
<dbReference type="PROSITE" id="PS50259">
    <property type="entry name" value="G_PROTEIN_RECEP_F3_4"/>
    <property type="match status" value="1"/>
</dbReference>
<evidence type="ECO:0000256" key="6">
    <source>
        <dbReference type="SAM" id="MobiDB-lite"/>
    </source>
</evidence>
<evidence type="ECO:0000259" key="9">
    <source>
        <dbReference type="PROSITE" id="PS50259"/>
    </source>
</evidence>
<keyword evidence="5" id="KW-0325">Glycoprotein</keyword>
<evidence type="ECO:0000256" key="5">
    <source>
        <dbReference type="ARBA" id="ARBA00023180"/>
    </source>
</evidence>
<name>A0A154NVP3_DUFNO</name>
<dbReference type="SUPFAM" id="SSF53822">
    <property type="entry name" value="Periplasmic binding protein-like I"/>
    <property type="match status" value="1"/>
</dbReference>
<accession>A0A154NVP3</accession>
<evidence type="ECO:0000256" key="3">
    <source>
        <dbReference type="ARBA" id="ARBA00022989"/>
    </source>
</evidence>
<evidence type="ECO:0000313" key="10">
    <source>
        <dbReference type="EMBL" id="KZC03736.1"/>
    </source>
</evidence>
<feature type="transmembrane region" description="Helical" evidence="7">
    <location>
        <begin position="433"/>
        <end position="457"/>
    </location>
</feature>
<dbReference type="InterPro" id="IPR028082">
    <property type="entry name" value="Peripla_BP_I"/>
</dbReference>
<dbReference type="InterPro" id="IPR002956">
    <property type="entry name" value="Bride_of_7less"/>
</dbReference>
<dbReference type="GO" id="GO:0016020">
    <property type="term" value="C:membrane"/>
    <property type="evidence" value="ECO:0007669"/>
    <property type="project" value="UniProtKB-SubCell"/>
</dbReference>
<dbReference type="Gene3D" id="3.40.50.2300">
    <property type="match status" value="1"/>
</dbReference>
<dbReference type="Pfam" id="PF00003">
    <property type="entry name" value="7tm_3"/>
    <property type="match status" value="1"/>
</dbReference>